<proteinExistence type="predicted"/>
<organism evidence="2 3">
    <name type="scientific">Puccinia graminis f. sp. tritici</name>
    <dbReference type="NCBI Taxonomy" id="56615"/>
    <lineage>
        <taxon>Eukaryota</taxon>
        <taxon>Fungi</taxon>
        <taxon>Dikarya</taxon>
        <taxon>Basidiomycota</taxon>
        <taxon>Pucciniomycotina</taxon>
        <taxon>Pucciniomycetes</taxon>
        <taxon>Pucciniales</taxon>
        <taxon>Pucciniaceae</taxon>
        <taxon>Puccinia</taxon>
    </lineage>
</organism>
<dbReference type="Proteomes" id="UP000325313">
    <property type="component" value="Unassembled WGS sequence"/>
</dbReference>
<evidence type="ECO:0000256" key="1">
    <source>
        <dbReference type="SAM" id="MobiDB-lite"/>
    </source>
</evidence>
<dbReference type="AlphaFoldDB" id="A0A5B0RKX1"/>
<accession>A0A5B0RKX1</accession>
<evidence type="ECO:0000313" key="2">
    <source>
        <dbReference type="EMBL" id="KAA1126591.1"/>
    </source>
</evidence>
<gene>
    <name evidence="2" type="ORF">PGTUg99_029309</name>
</gene>
<protein>
    <submittedName>
        <fullName evidence="2">Uncharacterized protein</fullName>
    </submittedName>
</protein>
<evidence type="ECO:0000313" key="3">
    <source>
        <dbReference type="Proteomes" id="UP000325313"/>
    </source>
</evidence>
<sequence>MESSGLTGKWAYLRPARLLAAKNPSLARVEVTGSFSRRNPSRQTGTPGTVLSKKTRSQRVQQGISPG</sequence>
<feature type="region of interest" description="Disordered" evidence="1">
    <location>
        <begin position="31"/>
        <end position="67"/>
    </location>
</feature>
<feature type="compositionally biased region" description="Polar residues" evidence="1">
    <location>
        <begin position="33"/>
        <end position="49"/>
    </location>
</feature>
<reference evidence="2 3" key="1">
    <citation type="submission" date="2019-05" db="EMBL/GenBank/DDBJ databases">
        <title>Emergence of the Ug99 lineage of the wheat stem rust pathogen through somatic hybridization.</title>
        <authorList>
            <person name="Li F."/>
            <person name="Upadhyaya N.M."/>
            <person name="Sperschneider J."/>
            <person name="Matny O."/>
            <person name="Nguyen-Phuc H."/>
            <person name="Mago R."/>
            <person name="Raley C."/>
            <person name="Miller M.E."/>
            <person name="Silverstein K.A.T."/>
            <person name="Henningsen E."/>
            <person name="Hirsch C.D."/>
            <person name="Visser B."/>
            <person name="Pretorius Z.A."/>
            <person name="Steffenson B.J."/>
            <person name="Schwessinger B."/>
            <person name="Dodds P.N."/>
            <person name="Figueroa M."/>
        </authorList>
    </citation>
    <scope>NUCLEOTIDE SEQUENCE [LARGE SCALE GENOMIC DNA]</scope>
    <source>
        <strain evidence="2 3">Ug99</strain>
    </source>
</reference>
<feature type="compositionally biased region" description="Polar residues" evidence="1">
    <location>
        <begin position="58"/>
        <end position="67"/>
    </location>
</feature>
<comment type="caution">
    <text evidence="2">The sequence shown here is derived from an EMBL/GenBank/DDBJ whole genome shotgun (WGS) entry which is preliminary data.</text>
</comment>
<name>A0A5B0RKX1_PUCGR</name>
<dbReference type="EMBL" id="VDEP01000171">
    <property type="protein sequence ID" value="KAA1126591.1"/>
    <property type="molecule type" value="Genomic_DNA"/>
</dbReference>